<evidence type="ECO:0000313" key="3">
    <source>
        <dbReference type="Proteomes" id="UP000887566"/>
    </source>
</evidence>
<evidence type="ECO:0000313" key="4">
    <source>
        <dbReference type="WBParaSite" id="PSAMB.scaffold4013size15994.g23239.t1"/>
    </source>
</evidence>
<organism evidence="3 4">
    <name type="scientific">Plectus sambesii</name>
    <dbReference type="NCBI Taxonomy" id="2011161"/>
    <lineage>
        <taxon>Eukaryota</taxon>
        <taxon>Metazoa</taxon>
        <taxon>Ecdysozoa</taxon>
        <taxon>Nematoda</taxon>
        <taxon>Chromadorea</taxon>
        <taxon>Plectida</taxon>
        <taxon>Plectina</taxon>
        <taxon>Plectoidea</taxon>
        <taxon>Plectidae</taxon>
        <taxon>Plectus</taxon>
    </lineage>
</organism>
<dbReference type="AlphaFoldDB" id="A0A914WFP4"/>
<name>A0A914WFP4_9BILA</name>
<proteinExistence type="predicted"/>
<accession>A0A914WFP4</accession>
<dbReference type="Proteomes" id="UP000887566">
    <property type="component" value="Unplaced"/>
</dbReference>
<evidence type="ECO:0000256" key="2">
    <source>
        <dbReference type="SAM" id="Phobius"/>
    </source>
</evidence>
<evidence type="ECO:0000256" key="1">
    <source>
        <dbReference type="SAM" id="MobiDB-lite"/>
    </source>
</evidence>
<feature type="region of interest" description="Disordered" evidence="1">
    <location>
        <begin position="1"/>
        <end position="31"/>
    </location>
</feature>
<feature type="compositionally biased region" description="Basic and acidic residues" evidence="1">
    <location>
        <begin position="1"/>
        <end position="23"/>
    </location>
</feature>
<reference evidence="4" key="1">
    <citation type="submission" date="2022-11" db="UniProtKB">
        <authorList>
            <consortium name="WormBaseParasite"/>
        </authorList>
    </citation>
    <scope>IDENTIFICATION</scope>
</reference>
<keyword evidence="2" id="KW-0812">Transmembrane</keyword>
<sequence>MRQDTASDDGDVYRRKQPAERHSGPTSALRRSFIRQPSPLLPFIPLNSLTAIDHGQVDGVVDVVVVFVVVAARWRVRRRRRVCRRRRAHPAEHVYAAQHGRAAD</sequence>
<protein>
    <submittedName>
        <fullName evidence="4">Uncharacterized protein</fullName>
    </submittedName>
</protein>
<keyword evidence="3" id="KW-1185">Reference proteome</keyword>
<feature type="transmembrane region" description="Helical" evidence="2">
    <location>
        <begin position="59"/>
        <end position="76"/>
    </location>
</feature>
<keyword evidence="2" id="KW-1133">Transmembrane helix</keyword>
<keyword evidence="2" id="KW-0472">Membrane</keyword>
<dbReference type="WBParaSite" id="PSAMB.scaffold4013size15994.g23239.t1">
    <property type="protein sequence ID" value="PSAMB.scaffold4013size15994.g23239.t1"/>
    <property type="gene ID" value="PSAMB.scaffold4013size15994.g23239"/>
</dbReference>